<evidence type="ECO:0000313" key="3">
    <source>
        <dbReference type="EMBL" id="TMP79464.1"/>
    </source>
</evidence>
<dbReference type="EMBL" id="PPSX01000015">
    <property type="protein sequence ID" value="RZQ54400.1"/>
    <property type="molecule type" value="Genomic_DNA"/>
</dbReference>
<protein>
    <recommendedName>
        <fullName evidence="6">Solute-binding protein family 3/N-terminal domain-containing protein</fullName>
    </recommendedName>
</protein>
<accession>A0A4Q7IQV2</accession>
<dbReference type="SUPFAM" id="SSF53850">
    <property type="entry name" value="Periplasmic binding protein-like II"/>
    <property type="match status" value="1"/>
</dbReference>
<reference evidence="3" key="4">
    <citation type="submission" date="2019-09" db="EMBL/GenBank/DDBJ databases">
        <title>Co-occurence of chitin degradation, pigmentation and bioactivity in marine Pseudoalteromonas.</title>
        <authorList>
            <person name="Sonnenschein E.C."/>
            <person name="Bech P.K."/>
        </authorList>
    </citation>
    <scope>NUCLEOTIDE SEQUENCE</scope>
    <source>
        <strain evidence="3">S1189</strain>
    </source>
</reference>
<evidence type="ECO:0000256" key="1">
    <source>
        <dbReference type="SAM" id="SignalP"/>
    </source>
</evidence>
<feature type="signal peptide" evidence="1">
    <location>
        <begin position="1"/>
        <end position="19"/>
    </location>
</feature>
<reference evidence="5" key="3">
    <citation type="submission" date="2019-06" db="EMBL/GenBank/DDBJ databases">
        <title>Co-occurence of chitin degradation, pigmentation and bioactivity in marine Pseudoalteromonas.</title>
        <authorList>
            <person name="Sonnenschein E.C."/>
            <person name="Bech P.K."/>
        </authorList>
    </citation>
    <scope>NUCLEOTIDE SEQUENCE [LARGE SCALE GENOMIC DNA]</scope>
    <source>
        <strain evidence="5">S1189</strain>
    </source>
</reference>
<evidence type="ECO:0000313" key="4">
    <source>
        <dbReference type="Proteomes" id="UP000291338"/>
    </source>
</evidence>
<proteinExistence type="predicted"/>
<dbReference type="AlphaFoldDB" id="A0A4Q7IQV2"/>
<dbReference type="EMBL" id="PNCM01000029">
    <property type="protein sequence ID" value="TMP79464.1"/>
    <property type="molecule type" value="Genomic_DNA"/>
</dbReference>
<gene>
    <name evidence="2" type="ORF">C1E23_04105</name>
    <name evidence="3" type="ORF">CWB73_13655</name>
</gene>
<feature type="chain" id="PRO_5036119967" description="Solute-binding protein family 3/N-terminal domain-containing protein" evidence="1">
    <location>
        <begin position="20"/>
        <end position="290"/>
    </location>
</feature>
<evidence type="ECO:0008006" key="6">
    <source>
        <dbReference type="Google" id="ProtNLM"/>
    </source>
</evidence>
<dbReference type="Proteomes" id="UP000307362">
    <property type="component" value="Unassembled WGS sequence"/>
</dbReference>
<keyword evidence="1" id="KW-0732">Signal</keyword>
<sequence length="290" mass="33238">MKPLFSLCILLLSSFISQAQTVTLLSDDPKDLELFYTTGNHDIASDSYRLLLKNLPDIKVELEIAPTARIDALLKEDRTMCAVNRIKTPERDLYNIYSYPVHLYPSHRLYYFKNKTPLTDDLLTEEHDLISIQKLITKYPSATIGIESGRSYGNALDKQLSKIKEKNILRRAGSDAYQSMIALFQRQRVDLLITYPTVFKEYTTGQNDNIGSVSIAKHPLFIAGHIACSNTAYSQEIIKQINRALLDLYPSDEYLSMHLHHVPNTEQSLLTRRISDLFLKYKLLSKSDFK</sequence>
<evidence type="ECO:0000313" key="5">
    <source>
        <dbReference type="Proteomes" id="UP000307362"/>
    </source>
</evidence>
<reference evidence="2 4" key="2">
    <citation type="submission" date="2018-01" db="EMBL/GenBank/DDBJ databases">
        <title>Co-occurrence of chitin degradation, pigmentation and bioactivity in marine Pseudoalteromonas.</title>
        <authorList>
            <person name="Paulsen S."/>
            <person name="Gram L."/>
            <person name="Machado H."/>
        </authorList>
    </citation>
    <scope>NUCLEOTIDE SEQUENCE [LARGE SCALE GENOMIC DNA]</scope>
    <source>
        <strain evidence="2 4">S3898</strain>
    </source>
</reference>
<evidence type="ECO:0000313" key="2">
    <source>
        <dbReference type="EMBL" id="RZQ54400.1"/>
    </source>
</evidence>
<comment type="caution">
    <text evidence="2">The sequence shown here is derived from an EMBL/GenBank/DDBJ whole genome shotgun (WGS) entry which is preliminary data.</text>
</comment>
<reference evidence="3 5" key="1">
    <citation type="submission" date="2017-12" db="EMBL/GenBank/DDBJ databases">
        <authorList>
            <person name="Paulsen S."/>
            <person name="Gram L.K."/>
        </authorList>
    </citation>
    <scope>NUCLEOTIDE SEQUENCE [LARGE SCALE GENOMIC DNA]</scope>
    <source>
        <strain evidence="3 5">S1189</strain>
    </source>
</reference>
<organism evidence="2 4">
    <name type="scientific">Pseudoalteromonas phenolica</name>
    <dbReference type="NCBI Taxonomy" id="161398"/>
    <lineage>
        <taxon>Bacteria</taxon>
        <taxon>Pseudomonadati</taxon>
        <taxon>Pseudomonadota</taxon>
        <taxon>Gammaproteobacteria</taxon>
        <taxon>Alteromonadales</taxon>
        <taxon>Pseudoalteromonadaceae</taxon>
        <taxon>Pseudoalteromonas</taxon>
    </lineage>
</organism>
<name>A0A4Q7IQV2_9GAMM</name>
<dbReference type="Proteomes" id="UP000291338">
    <property type="component" value="Unassembled WGS sequence"/>
</dbReference>